<reference evidence="2 3" key="1">
    <citation type="submission" date="2019-08" db="EMBL/GenBank/DDBJ databases">
        <title>100 year-old enigma solved: identification of Planctomyces bekefii, the type genus and species of the phylum Planctomycetes.</title>
        <authorList>
            <person name="Svetlana D.N."/>
            <person name="Overmann J."/>
        </authorList>
    </citation>
    <scope>NUCLEOTIDE SEQUENCE [LARGE SCALE GENOMIC DNA]</scope>
    <source>
        <strain evidence="2">Phe10_nw2017</strain>
    </source>
</reference>
<gene>
    <name evidence="2" type="ORF">E3A20_20100</name>
</gene>
<dbReference type="Pfam" id="PF18083">
    <property type="entry name" value="PutA_N"/>
    <property type="match status" value="1"/>
</dbReference>
<feature type="non-terminal residue" evidence="2">
    <location>
        <position position="1"/>
    </location>
</feature>
<dbReference type="Proteomes" id="UP000321083">
    <property type="component" value="Unassembled WGS sequence"/>
</dbReference>
<protein>
    <recommendedName>
        <fullName evidence="1">Proline utilization A N-terminal domain-containing protein</fullName>
    </recommendedName>
</protein>
<proteinExistence type="predicted"/>
<keyword evidence="3" id="KW-1185">Reference proteome</keyword>
<dbReference type="InterPro" id="IPR041514">
    <property type="entry name" value="PutA_N"/>
</dbReference>
<feature type="domain" description="Proline utilization A N-terminal" evidence="1">
    <location>
        <begin position="2"/>
        <end position="59"/>
    </location>
</feature>
<name>A0A5C6M3U0_9PLAN</name>
<dbReference type="AlphaFoldDB" id="A0A5C6M3U0"/>
<comment type="caution">
    <text evidence="2">The sequence shown here is derived from an EMBL/GenBank/DDBJ whole genome shotgun (WGS) entry which is preliminary data.</text>
</comment>
<evidence type="ECO:0000313" key="2">
    <source>
        <dbReference type="EMBL" id="TWW08863.1"/>
    </source>
</evidence>
<evidence type="ECO:0000313" key="3">
    <source>
        <dbReference type="Proteomes" id="UP000321083"/>
    </source>
</evidence>
<sequence>DQQIGKDLFRYIKKRSKKTNLFKFAWLKNQILKISIQNKKLQTQLFRFVDVLPSLKNKRS</sequence>
<evidence type="ECO:0000259" key="1">
    <source>
        <dbReference type="Pfam" id="PF18083"/>
    </source>
</evidence>
<dbReference type="EMBL" id="SRHE01000475">
    <property type="protein sequence ID" value="TWW08863.1"/>
    <property type="molecule type" value="Genomic_DNA"/>
</dbReference>
<accession>A0A5C6M3U0</accession>
<organism evidence="2 3">
    <name type="scientific">Planctomyces bekefii</name>
    <dbReference type="NCBI Taxonomy" id="1653850"/>
    <lineage>
        <taxon>Bacteria</taxon>
        <taxon>Pseudomonadati</taxon>
        <taxon>Planctomycetota</taxon>
        <taxon>Planctomycetia</taxon>
        <taxon>Planctomycetales</taxon>
        <taxon>Planctomycetaceae</taxon>
        <taxon>Planctomyces</taxon>
    </lineage>
</organism>
<reference evidence="2 3" key="2">
    <citation type="submission" date="2019-08" db="EMBL/GenBank/DDBJ databases">
        <authorList>
            <person name="Henke P."/>
        </authorList>
    </citation>
    <scope>NUCLEOTIDE SEQUENCE [LARGE SCALE GENOMIC DNA]</scope>
    <source>
        <strain evidence="2">Phe10_nw2017</strain>
    </source>
</reference>